<dbReference type="STRING" id="4829.A0A168MYB6"/>
<feature type="compositionally biased region" description="Pro residues" evidence="1">
    <location>
        <begin position="838"/>
        <end position="853"/>
    </location>
</feature>
<sequence length="873" mass="95166">MSDIDEQHTQLPSNGSSHSITTTALITEAPATIRYSKHVLLSLHDSPLVAKPDSMPSLSSWFRERTGRQHGSNHPDCTLYIDKSIVLGPPKTNFASSLYGGLKHTTDTNSNSPLSTSKLSSSTRLRQSEDSIRTHSTGSNGNSNGNRMPRGPNYVGEKGFHHYNYHNNNNNSGNSNGNINNHSNSSNTHHHHHHHHNRQEKSGLERRTSNPYGNSSSSHNKRYSHSDHHQGERQSINASNADTGRREFNRDQRPGHHRSNHSNHNDARSQERVPEWMDYNPDTKKTADLDDKSDRRGEFANDLEAWKSSMKKKDGLAVDTVEKQPPPTTVAIEDPLPQEQATSDAMEKILGLGSLELKTASSPIAPFLDSSSLPSPTSDLPSKRGSRFAKFFAKRGEAAQVPPSSSPLAHETSTQDSQPRSISVNDLFQTPGGGGIGSLSQQQQQQPLAVNRELNGNPTDSPRGQDLPPNARMLSEEDVLQSLGAKKPVSSSEPPVHESDKNAMGFNKVLQILSQSKPTVPESSPTDISIPSPSSNASTYLKGQDKKRDSNEEALSGTTQSPSVKQPPPSDTETTSTPHGTTTTPPSAAKPKKVSNLFGGNLPTSVLRQMSARSEGRSPSLASTKSGHSGRFSHSATNSQNGSPLIGHASPSSPSAHMALPAQHQHHQQQPQTQSPSNYGYQQGFPLRATAVQPNTHGNVYPYPHQHHDLGNEDRPMVNDMMLMNAHVPRNQANGGYDMMVQQLYGAGESGMAPRPLPPSLHQPGSTMNGQMNRIMSPKFTQQQQTMGQSYMNTHPHPPPPPPMMGMPGAHPMMSPHMSMRLQGQAGNAGNVVPPPFMQQPLMPGMPPPPPLGMPQQQQQQMYTNKNHGWNRQ</sequence>
<evidence type="ECO:0000256" key="1">
    <source>
        <dbReference type="SAM" id="MobiDB-lite"/>
    </source>
</evidence>
<feature type="compositionally biased region" description="Basic and acidic residues" evidence="1">
    <location>
        <begin position="243"/>
        <end position="254"/>
    </location>
</feature>
<feature type="compositionally biased region" description="Basic residues" evidence="1">
    <location>
        <begin position="188"/>
        <end position="198"/>
    </location>
</feature>
<feature type="region of interest" description="Disordered" evidence="1">
    <location>
        <begin position="364"/>
        <end position="682"/>
    </location>
</feature>
<feature type="compositionally biased region" description="Low complexity" evidence="1">
    <location>
        <begin position="108"/>
        <end position="125"/>
    </location>
</feature>
<dbReference type="InParanoid" id="A0A168MYB6"/>
<feature type="compositionally biased region" description="Low complexity" evidence="1">
    <location>
        <begin position="165"/>
        <end position="187"/>
    </location>
</feature>
<feature type="compositionally biased region" description="Low complexity" evidence="1">
    <location>
        <begin position="571"/>
        <end position="589"/>
    </location>
</feature>
<evidence type="ECO:0000313" key="2">
    <source>
        <dbReference type="EMBL" id="SAL99441.1"/>
    </source>
</evidence>
<feature type="compositionally biased region" description="Polar residues" evidence="1">
    <location>
        <begin position="863"/>
        <end position="873"/>
    </location>
</feature>
<feature type="region of interest" description="Disordered" evidence="1">
    <location>
        <begin position="838"/>
        <end position="873"/>
    </location>
</feature>
<accession>A0A168MYB6</accession>
<keyword evidence="3" id="KW-1185">Reference proteome</keyword>
<organism evidence="2">
    <name type="scientific">Absidia glauca</name>
    <name type="common">Pin mould</name>
    <dbReference type="NCBI Taxonomy" id="4829"/>
    <lineage>
        <taxon>Eukaryota</taxon>
        <taxon>Fungi</taxon>
        <taxon>Fungi incertae sedis</taxon>
        <taxon>Mucoromycota</taxon>
        <taxon>Mucoromycotina</taxon>
        <taxon>Mucoromycetes</taxon>
        <taxon>Mucorales</taxon>
        <taxon>Cunninghamellaceae</taxon>
        <taxon>Absidia</taxon>
    </lineage>
</organism>
<reference evidence="2" key="1">
    <citation type="submission" date="2016-04" db="EMBL/GenBank/DDBJ databases">
        <authorList>
            <person name="Evans L.H."/>
            <person name="Alamgir A."/>
            <person name="Owens N."/>
            <person name="Weber N.D."/>
            <person name="Virtaneva K."/>
            <person name="Barbian K."/>
            <person name="Babar A."/>
            <person name="Rosenke K."/>
        </authorList>
    </citation>
    <scope>NUCLEOTIDE SEQUENCE [LARGE SCALE GENOMIC DNA]</scope>
    <source>
        <strain evidence="2">CBS 101.48</strain>
    </source>
</reference>
<dbReference type="AlphaFoldDB" id="A0A168MYB6"/>
<feature type="compositionally biased region" description="Basic and acidic residues" evidence="1">
    <location>
        <begin position="263"/>
        <end position="295"/>
    </location>
</feature>
<feature type="compositionally biased region" description="Low complexity" evidence="1">
    <location>
        <begin position="138"/>
        <end position="153"/>
    </location>
</feature>
<evidence type="ECO:0000313" key="3">
    <source>
        <dbReference type="Proteomes" id="UP000078561"/>
    </source>
</evidence>
<gene>
    <name evidence="2" type="primary">ABSGL_05055.1 scaffold 6272</name>
</gene>
<feature type="compositionally biased region" description="Polar residues" evidence="1">
    <location>
        <begin position="620"/>
        <end position="643"/>
    </location>
</feature>
<dbReference type="Proteomes" id="UP000078561">
    <property type="component" value="Unassembled WGS sequence"/>
</dbReference>
<feature type="compositionally biased region" description="Low complexity" evidence="1">
    <location>
        <begin position="521"/>
        <end position="535"/>
    </location>
</feature>
<feature type="compositionally biased region" description="Polar residues" evidence="1">
    <location>
        <begin position="402"/>
        <end position="428"/>
    </location>
</feature>
<protein>
    <submittedName>
        <fullName evidence="2">Uncharacterized protein</fullName>
    </submittedName>
</protein>
<dbReference type="EMBL" id="LT552697">
    <property type="protein sequence ID" value="SAL99441.1"/>
    <property type="molecule type" value="Genomic_DNA"/>
</dbReference>
<feature type="compositionally biased region" description="Polar residues" evidence="1">
    <location>
        <begin position="602"/>
        <end position="612"/>
    </location>
</feature>
<feature type="compositionally biased region" description="Basic and acidic residues" evidence="1">
    <location>
        <begin position="311"/>
        <end position="322"/>
    </location>
</feature>
<feature type="compositionally biased region" description="Low complexity" evidence="1">
    <location>
        <begin position="438"/>
        <end position="448"/>
    </location>
</feature>
<feature type="region of interest" description="Disordered" evidence="1">
    <location>
        <begin position="310"/>
        <end position="344"/>
    </location>
</feature>
<feature type="region of interest" description="Disordered" evidence="1">
    <location>
        <begin position="104"/>
        <end position="295"/>
    </location>
</feature>
<dbReference type="OrthoDB" id="2504266at2759"/>
<feature type="compositionally biased region" description="Polar residues" evidence="1">
    <location>
        <begin position="233"/>
        <end position="242"/>
    </location>
</feature>
<dbReference type="OMA" id="PAEEWMG"/>
<feature type="compositionally biased region" description="Low complexity" evidence="1">
    <location>
        <begin position="648"/>
        <end position="657"/>
    </location>
</feature>
<feature type="compositionally biased region" description="Basic and acidic residues" evidence="1">
    <location>
        <begin position="199"/>
        <end position="208"/>
    </location>
</feature>
<feature type="compositionally biased region" description="Low complexity" evidence="1">
    <location>
        <begin position="368"/>
        <end position="380"/>
    </location>
</feature>
<proteinExistence type="predicted"/>
<name>A0A168MYB6_ABSGL</name>